<dbReference type="VEuPathDB" id="FungiDB:VP01_2577g2"/>
<evidence type="ECO:0000259" key="2">
    <source>
        <dbReference type="PROSITE" id="PS50234"/>
    </source>
</evidence>
<protein>
    <recommendedName>
        <fullName evidence="2">VWFA domain-containing protein</fullName>
    </recommendedName>
</protein>
<evidence type="ECO:0000313" key="3">
    <source>
        <dbReference type="EMBL" id="KNZ55805.1"/>
    </source>
</evidence>
<dbReference type="STRING" id="27349.A0A0L6V6Q1"/>
<feature type="compositionally biased region" description="Basic and acidic residues" evidence="1">
    <location>
        <begin position="37"/>
        <end position="46"/>
    </location>
</feature>
<evidence type="ECO:0000256" key="1">
    <source>
        <dbReference type="SAM" id="MobiDB-lite"/>
    </source>
</evidence>
<name>A0A0L6V6Q1_9BASI</name>
<accession>A0A0L6V6Q1</accession>
<dbReference type="InterPro" id="IPR002035">
    <property type="entry name" value="VWF_A"/>
</dbReference>
<gene>
    <name evidence="3" type="ORF">VP01_2577g2</name>
</gene>
<dbReference type="PROSITE" id="PS50234">
    <property type="entry name" value="VWFA"/>
    <property type="match status" value="1"/>
</dbReference>
<feature type="domain" description="VWFA" evidence="2">
    <location>
        <begin position="154"/>
        <end position="303"/>
    </location>
</feature>
<feature type="region of interest" description="Disordered" evidence="1">
    <location>
        <begin position="37"/>
        <end position="66"/>
    </location>
</feature>
<dbReference type="EMBL" id="LAVV01007476">
    <property type="protein sequence ID" value="KNZ55805.1"/>
    <property type="molecule type" value="Genomic_DNA"/>
</dbReference>
<reference evidence="3 4" key="1">
    <citation type="submission" date="2015-08" db="EMBL/GenBank/DDBJ databases">
        <title>Next Generation Sequencing and Analysis of the Genome of Puccinia sorghi L Schw, the Causal Agent of Maize Common Rust.</title>
        <authorList>
            <person name="Rochi L."/>
            <person name="Burguener G."/>
            <person name="Darino M."/>
            <person name="Turjanski A."/>
            <person name="Kreff E."/>
            <person name="Dieguez M.J."/>
            <person name="Sacco F."/>
        </authorList>
    </citation>
    <scope>NUCLEOTIDE SEQUENCE [LARGE SCALE GENOMIC DNA]</scope>
    <source>
        <strain evidence="3 4">RO10H11247</strain>
    </source>
</reference>
<evidence type="ECO:0000313" key="4">
    <source>
        <dbReference type="Proteomes" id="UP000037035"/>
    </source>
</evidence>
<dbReference type="OrthoDB" id="2142040at2759"/>
<organism evidence="3 4">
    <name type="scientific">Puccinia sorghi</name>
    <dbReference type="NCBI Taxonomy" id="27349"/>
    <lineage>
        <taxon>Eukaryota</taxon>
        <taxon>Fungi</taxon>
        <taxon>Dikarya</taxon>
        <taxon>Basidiomycota</taxon>
        <taxon>Pucciniomycotina</taxon>
        <taxon>Pucciniomycetes</taxon>
        <taxon>Pucciniales</taxon>
        <taxon>Pucciniaceae</taxon>
        <taxon>Puccinia</taxon>
    </lineage>
</organism>
<feature type="compositionally biased region" description="Polar residues" evidence="1">
    <location>
        <begin position="47"/>
        <end position="61"/>
    </location>
</feature>
<dbReference type="PANTHER" id="PTHR34706:SF1">
    <property type="entry name" value="VWFA DOMAIN-CONTAINING PROTEIN"/>
    <property type="match status" value="1"/>
</dbReference>
<dbReference type="PANTHER" id="PTHR34706">
    <property type="entry name" value="SLR1338 PROTEIN"/>
    <property type="match status" value="1"/>
</dbReference>
<dbReference type="InterPro" id="IPR036465">
    <property type="entry name" value="vWFA_dom_sf"/>
</dbReference>
<dbReference type="SUPFAM" id="SSF53300">
    <property type="entry name" value="vWA-like"/>
    <property type="match status" value="1"/>
</dbReference>
<proteinExistence type="predicted"/>
<keyword evidence="4" id="KW-1185">Reference proteome</keyword>
<comment type="caution">
    <text evidence="3">The sequence shown here is derived from an EMBL/GenBank/DDBJ whole genome shotgun (WGS) entry which is preliminary data.</text>
</comment>
<dbReference type="Proteomes" id="UP000037035">
    <property type="component" value="Unassembled WGS sequence"/>
</dbReference>
<dbReference type="AlphaFoldDB" id="A0A0L6V6Q1"/>
<sequence length="414" mass="46322">MPPAAARAIPNYVFLPGGTHPIHTQPNYDVRNDIMRRPQRSQDDNLNRTTRPSVQNTSLPSRKSRDNLFLGSFNSARNCLNSLGYLNLPQPILSGINQISTSLNCNQKYTVTNPSAHRYPKQRPALISASDNAPVRRASSTRKENLLATLGRYHTILLVDDSASMSLNGLWKEARDALSVVTAAAVQYTQEGVDIYFLNTNTHLRNARTAREVTQLFSEVVPNGACTPIEVRIEALVSHHLDKQESLRVQGLPPTKPLNLVVITDGVTDDPETLIQTILNIVSRLEEGNFPLKEVGIQFIQIGCSSFLLMTFTNPCRGMFREATRLLRTLDNDLKRIYGIRRDIVDTGSYQLRKLICMLQDTTPYKGKLTGDFVLKSLLGGINKVGRNSFIYSSSSYMDLIQDTTGRLRPIFIF</sequence>